<reference evidence="3" key="1">
    <citation type="submission" date="2017-10" db="EMBL/GenBank/DDBJ databases">
        <title>Rapid genome shrinkage in a self-fertile nematode reveals novel sperm competition proteins.</title>
        <authorList>
            <person name="Yin D."/>
            <person name="Schwarz E.M."/>
            <person name="Thomas C.G."/>
            <person name="Felde R.L."/>
            <person name="Korf I.F."/>
            <person name="Cutter A.D."/>
            <person name="Schartner C.M."/>
            <person name="Ralston E.J."/>
            <person name="Meyer B.J."/>
            <person name="Haag E.S."/>
        </authorList>
    </citation>
    <scope>NUCLEOTIDE SEQUENCE [LARGE SCALE GENOMIC DNA]</scope>
    <source>
        <strain evidence="3">JU1422</strain>
    </source>
</reference>
<dbReference type="Proteomes" id="UP000230233">
    <property type="component" value="Chromosome V"/>
</dbReference>
<name>A0A2G5T8D4_9PELO</name>
<evidence type="ECO:0000313" key="2">
    <source>
        <dbReference type="EMBL" id="PIC23336.1"/>
    </source>
</evidence>
<feature type="compositionally biased region" description="Gly residues" evidence="1">
    <location>
        <begin position="64"/>
        <end position="81"/>
    </location>
</feature>
<comment type="caution">
    <text evidence="2">The sequence shown here is derived from an EMBL/GenBank/DDBJ whole genome shotgun (WGS) entry which is preliminary data.</text>
</comment>
<organism evidence="2 3">
    <name type="scientific">Caenorhabditis nigoni</name>
    <dbReference type="NCBI Taxonomy" id="1611254"/>
    <lineage>
        <taxon>Eukaryota</taxon>
        <taxon>Metazoa</taxon>
        <taxon>Ecdysozoa</taxon>
        <taxon>Nematoda</taxon>
        <taxon>Chromadorea</taxon>
        <taxon>Rhabditida</taxon>
        <taxon>Rhabditina</taxon>
        <taxon>Rhabditomorpha</taxon>
        <taxon>Rhabditoidea</taxon>
        <taxon>Rhabditidae</taxon>
        <taxon>Peloderinae</taxon>
        <taxon>Caenorhabditis</taxon>
    </lineage>
</organism>
<dbReference type="AlphaFoldDB" id="A0A2G5T8D4"/>
<sequence length="134" mass="13931">MGSLGSMGSFGSIVSLGSLRSFGFLGSLRSSGSLGSQGSLGSLGSFGSLGSLGSWGSLEPEAFNGGGTGSGARSNAGGGSRNGVRKKSAVKFKIIFFQFLELKSDNSCSGMIYEKQDHLEWFLMVQTEHNKETE</sequence>
<evidence type="ECO:0000313" key="3">
    <source>
        <dbReference type="Proteomes" id="UP000230233"/>
    </source>
</evidence>
<evidence type="ECO:0000256" key="1">
    <source>
        <dbReference type="SAM" id="MobiDB-lite"/>
    </source>
</evidence>
<protein>
    <submittedName>
        <fullName evidence="2">Uncharacterized protein</fullName>
    </submittedName>
</protein>
<proteinExistence type="predicted"/>
<dbReference type="EMBL" id="PDUG01000005">
    <property type="protein sequence ID" value="PIC23336.1"/>
    <property type="molecule type" value="Genomic_DNA"/>
</dbReference>
<gene>
    <name evidence="2" type="primary">Cnig_chr_V.g17070</name>
    <name evidence="2" type="ORF">B9Z55_017070</name>
</gene>
<accession>A0A2G5T8D4</accession>
<keyword evidence="3" id="KW-1185">Reference proteome</keyword>
<feature type="region of interest" description="Disordered" evidence="1">
    <location>
        <begin position="63"/>
        <end position="84"/>
    </location>
</feature>